<keyword evidence="12" id="KW-1185">Reference proteome</keyword>
<gene>
    <name evidence="9" type="ORF">PF001_g17047</name>
    <name evidence="7" type="ORF">PF002_g18936</name>
    <name evidence="8" type="ORF">PF004_g12531</name>
    <name evidence="6" type="ORF">PF005_g17932</name>
    <name evidence="5" type="ORF">PF006_g19556</name>
    <name evidence="4" type="ORF">PF007_g18012</name>
    <name evidence="10" type="ORF">PF008_g19009</name>
    <name evidence="1" type="ORF">PF009_g10912</name>
    <name evidence="3" type="ORF">PF010_g17618</name>
    <name evidence="2" type="ORF">PF011_g17992</name>
</gene>
<evidence type="ECO:0000313" key="5">
    <source>
        <dbReference type="EMBL" id="KAE9114268.1"/>
    </source>
</evidence>
<dbReference type="EMBL" id="QXGE01001209">
    <property type="protein sequence ID" value="KAE9296049.1"/>
    <property type="molecule type" value="Genomic_DNA"/>
</dbReference>
<dbReference type="Proteomes" id="UP000441208">
    <property type="component" value="Unassembled WGS sequence"/>
</dbReference>
<evidence type="ECO:0000313" key="20">
    <source>
        <dbReference type="Proteomes" id="UP000488956"/>
    </source>
</evidence>
<evidence type="ECO:0000313" key="6">
    <source>
        <dbReference type="EMBL" id="KAE9193817.1"/>
    </source>
</evidence>
<accession>A0A6A3F691</accession>
<dbReference type="Proteomes" id="UP000440732">
    <property type="component" value="Unassembled WGS sequence"/>
</dbReference>
<dbReference type="Proteomes" id="UP000476176">
    <property type="component" value="Unassembled WGS sequence"/>
</dbReference>
<evidence type="ECO:0000313" key="18">
    <source>
        <dbReference type="Proteomes" id="UP000476176"/>
    </source>
</evidence>
<proteinExistence type="predicted"/>
<evidence type="ECO:0000313" key="11">
    <source>
        <dbReference type="Proteomes" id="UP000429523"/>
    </source>
</evidence>
<dbReference type="EMBL" id="QXGF01000503">
    <property type="protein sequence ID" value="KAE8939240.1"/>
    <property type="molecule type" value="Genomic_DNA"/>
</dbReference>
<organism evidence="1 11">
    <name type="scientific">Phytophthora fragariae</name>
    <dbReference type="NCBI Taxonomy" id="53985"/>
    <lineage>
        <taxon>Eukaryota</taxon>
        <taxon>Sar</taxon>
        <taxon>Stramenopiles</taxon>
        <taxon>Oomycota</taxon>
        <taxon>Peronosporomycetes</taxon>
        <taxon>Peronosporales</taxon>
        <taxon>Peronosporaceae</taxon>
        <taxon>Phytophthora</taxon>
    </lineage>
</organism>
<evidence type="ECO:0000313" key="19">
    <source>
        <dbReference type="Proteomes" id="UP000486351"/>
    </source>
</evidence>
<dbReference type="Proteomes" id="UP000460718">
    <property type="component" value="Unassembled WGS sequence"/>
</dbReference>
<evidence type="ECO:0000313" key="9">
    <source>
        <dbReference type="EMBL" id="KAE9296049.1"/>
    </source>
</evidence>
<dbReference type="EMBL" id="QXFY01001493">
    <property type="protein sequence ID" value="KAE9316420.1"/>
    <property type="molecule type" value="Genomic_DNA"/>
</dbReference>
<evidence type="ECO:0000313" key="13">
    <source>
        <dbReference type="Proteomes" id="UP000437068"/>
    </source>
</evidence>
<dbReference type="EMBL" id="QXFX01001286">
    <property type="protein sequence ID" value="KAE9093104.1"/>
    <property type="molecule type" value="Genomic_DNA"/>
</dbReference>
<dbReference type="EMBL" id="QXGC01000719">
    <property type="protein sequence ID" value="KAE9223391.1"/>
    <property type="molecule type" value="Genomic_DNA"/>
</dbReference>
<dbReference type="Proteomes" id="UP000488956">
    <property type="component" value="Unassembled WGS sequence"/>
</dbReference>
<dbReference type="OrthoDB" id="10282017at2759"/>
<dbReference type="Proteomes" id="UP000486351">
    <property type="component" value="Unassembled WGS sequence"/>
</dbReference>
<evidence type="ECO:0000313" key="2">
    <source>
        <dbReference type="EMBL" id="KAE8991317.1"/>
    </source>
</evidence>
<sequence>MLALVSMLCKSTGVLPSKSGSSTISTVYVQLLLSLGTLKNPYTTA</sequence>
<evidence type="ECO:0000313" key="3">
    <source>
        <dbReference type="EMBL" id="KAE9093104.1"/>
    </source>
</evidence>
<evidence type="ECO:0000313" key="15">
    <source>
        <dbReference type="Proteomes" id="UP000440732"/>
    </source>
</evidence>
<evidence type="ECO:0000313" key="17">
    <source>
        <dbReference type="Proteomes" id="UP000460718"/>
    </source>
</evidence>
<dbReference type="Proteomes" id="UP000433483">
    <property type="component" value="Unassembled WGS sequence"/>
</dbReference>
<protein>
    <submittedName>
        <fullName evidence="1">Uncharacterized protein</fullName>
    </submittedName>
</protein>
<dbReference type="EMBL" id="QXGD01001275">
    <property type="protein sequence ID" value="KAE9210029.1"/>
    <property type="molecule type" value="Genomic_DNA"/>
</dbReference>
<evidence type="ECO:0000313" key="16">
    <source>
        <dbReference type="Proteomes" id="UP000441208"/>
    </source>
</evidence>
<dbReference type="EMBL" id="QXGB01001267">
    <property type="protein sequence ID" value="KAE9193817.1"/>
    <property type="molecule type" value="Genomic_DNA"/>
</dbReference>
<dbReference type="AlphaFoldDB" id="A0A6A3F691"/>
<evidence type="ECO:0000313" key="12">
    <source>
        <dbReference type="Proteomes" id="UP000433483"/>
    </source>
</evidence>
<evidence type="ECO:0000313" key="1">
    <source>
        <dbReference type="EMBL" id="KAE8939240.1"/>
    </source>
</evidence>
<reference evidence="11 12" key="1">
    <citation type="submission" date="2018-08" db="EMBL/GenBank/DDBJ databases">
        <title>Genomic investigation of the strawberry pathogen Phytophthora fragariae indicates pathogenicity is determined by transcriptional variation in three key races.</title>
        <authorList>
            <person name="Adams T.M."/>
            <person name="Armitage A.D."/>
            <person name="Sobczyk M.K."/>
            <person name="Bates H.J."/>
            <person name="Dunwell J.M."/>
            <person name="Nellist C.F."/>
            <person name="Harrison R.J."/>
        </authorList>
    </citation>
    <scope>NUCLEOTIDE SEQUENCE [LARGE SCALE GENOMIC DNA]</scope>
    <source>
        <strain evidence="9 13">A4</strain>
        <strain evidence="7 14">BC-1</strain>
        <strain evidence="8 18">BC-23</strain>
        <strain evidence="6 12">NOV-27</strain>
        <strain evidence="5 15">NOV-5</strain>
        <strain evidence="4 16">NOV-71</strain>
        <strain evidence="10 19">NOV-77</strain>
        <strain evidence="1 11">NOV-9</strain>
        <strain evidence="3 20">ONT-3</strain>
        <strain evidence="2 17">SCRP245</strain>
    </source>
</reference>
<evidence type="ECO:0000313" key="10">
    <source>
        <dbReference type="EMBL" id="KAE9316420.1"/>
    </source>
</evidence>
<name>A0A6A3F691_9STRA</name>
<dbReference type="Proteomes" id="UP000437068">
    <property type="component" value="Unassembled WGS sequence"/>
</dbReference>
<evidence type="ECO:0000313" key="4">
    <source>
        <dbReference type="EMBL" id="KAE9093746.1"/>
    </source>
</evidence>
<dbReference type="Proteomes" id="UP000429523">
    <property type="component" value="Unassembled WGS sequence"/>
</dbReference>
<evidence type="ECO:0000313" key="7">
    <source>
        <dbReference type="EMBL" id="KAE9210029.1"/>
    </source>
</evidence>
<dbReference type="EMBL" id="QXFW01001404">
    <property type="protein sequence ID" value="KAE8991317.1"/>
    <property type="molecule type" value="Genomic_DNA"/>
</dbReference>
<evidence type="ECO:0000313" key="8">
    <source>
        <dbReference type="EMBL" id="KAE9223391.1"/>
    </source>
</evidence>
<dbReference type="EMBL" id="QXGA01001626">
    <property type="protein sequence ID" value="KAE9114268.1"/>
    <property type="molecule type" value="Genomic_DNA"/>
</dbReference>
<evidence type="ECO:0000313" key="14">
    <source>
        <dbReference type="Proteomes" id="UP000440367"/>
    </source>
</evidence>
<comment type="caution">
    <text evidence="1">The sequence shown here is derived from an EMBL/GenBank/DDBJ whole genome shotgun (WGS) entry which is preliminary data.</text>
</comment>
<dbReference type="EMBL" id="QXFZ01001262">
    <property type="protein sequence ID" value="KAE9093746.1"/>
    <property type="molecule type" value="Genomic_DNA"/>
</dbReference>
<dbReference type="Proteomes" id="UP000440367">
    <property type="component" value="Unassembled WGS sequence"/>
</dbReference>